<dbReference type="EMBL" id="BAABDH010000112">
    <property type="protein sequence ID" value="GAA3953914.1"/>
    <property type="molecule type" value="Genomic_DNA"/>
</dbReference>
<name>A0ABP7NUW7_9BACT</name>
<protein>
    <submittedName>
        <fullName evidence="1">Uncharacterized protein</fullName>
    </submittedName>
</protein>
<accession>A0ABP7NUW7</accession>
<organism evidence="1 2">
    <name type="scientific">Hymenobacter algoricola</name>
    <dbReference type="NCBI Taxonomy" id="486267"/>
    <lineage>
        <taxon>Bacteria</taxon>
        <taxon>Pseudomonadati</taxon>
        <taxon>Bacteroidota</taxon>
        <taxon>Cytophagia</taxon>
        <taxon>Cytophagales</taxon>
        <taxon>Hymenobacteraceae</taxon>
        <taxon>Hymenobacter</taxon>
    </lineage>
</organism>
<dbReference type="RefSeq" id="WP_345117696.1">
    <property type="nucleotide sequence ID" value="NZ_BAABDH010000112.1"/>
</dbReference>
<dbReference type="Proteomes" id="UP001499909">
    <property type="component" value="Unassembled WGS sequence"/>
</dbReference>
<sequence>MAYLKHHVGPPPVPPPPYPGFPEPSVFLLAGNTTSVGITGPGTATMQGAPVLPLGTMADGKKCWIFDAATQLAVTGHGLAAVNSVSFLAGFSMPAQVGQHYLIALEDGSNAGQGRFDAYSDGGQLNWRRQRDDTSISATTGYMGNPGQPSYYGISQAFGAGGKLICYSTTFGEDPLIYDTPQTVSNNIDGILYLMAGGAGFFIPMEAGTQLRYFLVWPTAITAAKMKAWKAWLDYQP</sequence>
<evidence type="ECO:0000313" key="2">
    <source>
        <dbReference type="Proteomes" id="UP001499909"/>
    </source>
</evidence>
<evidence type="ECO:0000313" key="1">
    <source>
        <dbReference type="EMBL" id="GAA3953914.1"/>
    </source>
</evidence>
<gene>
    <name evidence="1" type="ORF">GCM10022406_39500</name>
</gene>
<keyword evidence="2" id="KW-1185">Reference proteome</keyword>
<reference evidence="2" key="1">
    <citation type="journal article" date="2019" name="Int. J. Syst. Evol. Microbiol.">
        <title>The Global Catalogue of Microorganisms (GCM) 10K type strain sequencing project: providing services to taxonomists for standard genome sequencing and annotation.</title>
        <authorList>
            <consortium name="The Broad Institute Genomics Platform"/>
            <consortium name="The Broad Institute Genome Sequencing Center for Infectious Disease"/>
            <person name="Wu L."/>
            <person name="Ma J."/>
        </authorList>
    </citation>
    <scope>NUCLEOTIDE SEQUENCE [LARGE SCALE GENOMIC DNA]</scope>
    <source>
        <strain evidence="2">JCM 17214</strain>
    </source>
</reference>
<proteinExistence type="predicted"/>
<comment type="caution">
    <text evidence="1">The sequence shown here is derived from an EMBL/GenBank/DDBJ whole genome shotgun (WGS) entry which is preliminary data.</text>
</comment>